<reference evidence="4" key="1">
    <citation type="submission" date="2018-01" db="EMBL/GenBank/DDBJ databases">
        <authorList>
            <person name="Mao J.F."/>
        </authorList>
    </citation>
    <scope>NUCLEOTIDE SEQUENCE</scope>
    <source>
        <strain evidence="4">Huo1</strain>
        <tissue evidence="4">Leaf</tissue>
    </source>
</reference>
<dbReference type="AlphaFoldDB" id="A0A8X9A8I6"/>
<reference evidence="4" key="2">
    <citation type="submission" date="2020-08" db="EMBL/GenBank/DDBJ databases">
        <title>Plant Genome Project.</title>
        <authorList>
            <person name="Zhang R.-G."/>
        </authorList>
    </citation>
    <scope>NUCLEOTIDE SEQUENCE</scope>
    <source>
        <strain evidence="4">Huo1</strain>
        <tissue evidence="4">Leaf</tissue>
    </source>
</reference>
<organism evidence="4">
    <name type="scientific">Salvia splendens</name>
    <name type="common">Scarlet sage</name>
    <dbReference type="NCBI Taxonomy" id="180675"/>
    <lineage>
        <taxon>Eukaryota</taxon>
        <taxon>Viridiplantae</taxon>
        <taxon>Streptophyta</taxon>
        <taxon>Embryophyta</taxon>
        <taxon>Tracheophyta</taxon>
        <taxon>Spermatophyta</taxon>
        <taxon>Magnoliopsida</taxon>
        <taxon>eudicotyledons</taxon>
        <taxon>Gunneridae</taxon>
        <taxon>Pentapetalae</taxon>
        <taxon>asterids</taxon>
        <taxon>lamiids</taxon>
        <taxon>Lamiales</taxon>
        <taxon>Lamiaceae</taxon>
        <taxon>Nepetoideae</taxon>
        <taxon>Mentheae</taxon>
        <taxon>Salviinae</taxon>
        <taxon>Salvia</taxon>
        <taxon>Salvia subgen. Calosphace</taxon>
        <taxon>core Calosphace</taxon>
    </lineage>
</organism>
<evidence type="ECO:0000313" key="5">
    <source>
        <dbReference type="Proteomes" id="UP000298416"/>
    </source>
</evidence>
<gene>
    <name evidence="4" type="ORF">SASPL_104553</name>
</gene>
<dbReference type="InterPro" id="IPR005181">
    <property type="entry name" value="SASA"/>
</dbReference>
<comment type="caution">
    <text evidence="4">The sequence shown here is derived from an EMBL/GenBank/DDBJ whole genome shotgun (WGS) entry which is preliminary data.</text>
</comment>
<dbReference type="Proteomes" id="UP000298416">
    <property type="component" value="Unassembled WGS sequence"/>
</dbReference>
<feature type="transmembrane region" description="Helical" evidence="2">
    <location>
        <begin position="203"/>
        <end position="220"/>
    </location>
</feature>
<keyword evidence="2" id="KW-0472">Membrane</keyword>
<keyword evidence="2" id="KW-0812">Transmembrane</keyword>
<dbReference type="SUPFAM" id="SSF103511">
    <property type="entry name" value="Chlorophyll a-b binding protein"/>
    <property type="match status" value="1"/>
</dbReference>
<dbReference type="PANTHER" id="PTHR31988:SF19">
    <property type="entry name" value="9-O-ACETYL-N-ACETYLNEURAMINIC ACID DEACETYLASE-RELATED"/>
    <property type="match status" value="1"/>
</dbReference>
<evidence type="ECO:0000256" key="1">
    <source>
        <dbReference type="ARBA" id="ARBA00022801"/>
    </source>
</evidence>
<dbReference type="PANTHER" id="PTHR31988">
    <property type="entry name" value="ESTERASE, PUTATIVE (DUF303)-RELATED"/>
    <property type="match status" value="1"/>
</dbReference>
<dbReference type="GO" id="GO:0016787">
    <property type="term" value="F:hydrolase activity"/>
    <property type="evidence" value="ECO:0007669"/>
    <property type="project" value="UniProtKB-KW"/>
</dbReference>
<feature type="domain" description="Sialate O-acetylesterase" evidence="3">
    <location>
        <begin position="26"/>
        <end position="69"/>
    </location>
</feature>
<keyword evidence="1" id="KW-0378">Hydrolase</keyword>
<proteinExistence type="predicted"/>
<keyword evidence="2" id="KW-1133">Transmembrane helix</keyword>
<dbReference type="EMBL" id="PNBA02000002">
    <property type="protein sequence ID" value="KAG6432957.1"/>
    <property type="molecule type" value="Genomic_DNA"/>
</dbReference>
<protein>
    <recommendedName>
        <fullName evidence="3">Sialate O-acetylesterase domain-containing protein</fullName>
    </recommendedName>
</protein>
<dbReference type="Gene3D" id="3.40.50.1110">
    <property type="entry name" value="SGNH hydrolase"/>
    <property type="match status" value="1"/>
</dbReference>
<keyword evidence="5" id="KW-1185">Reference proteome</keyword>
<feature type="transmembrane region" description="Helical" evidence="2">
    <location>
        <begin position="171"/>
        <end position="191"/>
    </location>
</feature>
<name>A0A8X9A8I6_SALSN</name>
<dbReference type="InterPro" id="IPR052940">
    <property type="entry name" value="Carb_Esterase_6"/>
</dbReference>
<dbReference type="InterPro" id="IPR036514">
    <property type="entry name" value="SGNH_hydro_sf"/>
</dbReference>
<evidence type="ECO:0000313" key="4">
    <source>
        <dbReference type="EMBL" id="KAG6432957.1"/>
    </source>
</evidence>
<sequence length="226" mass="24317">MEIVSSTKKLFILSGQSNMAGRGGVAQKREIAALLWYQGESDTTSQEEVKAYKHKMEELIHNVRADISICPIFPLFSRKRSTVDTMVATVLSSSLCCYASIRDTRMPHHAKLVSSSRQFGTAFATGSPLSIRTPPIYRRKAAALSSTSVCVRCEQSTNEQGSGLDVWLGRLAMVGFAAAISVEVATGKGLLENFGLADPLPTVALAVTALVVVLTAVFIFQSASKN</sequence>
<accession>A0A8X9A8I6</accession>
<evidence type="ECO:0000256" key="2">
    <source>
        <dbReference type="SAM" id="Phobius"/>
    </source>
</evidence>
<dbReference type="Pfam" id="PF03629">
    <property type="entry name" value="SASA"/>
    <property type="match status" value="1"/>
</dbReference>
<evidence type="ECO:0000259" key="3">
    <source>
        <dbReference type="Pfam" id="PF03629"/>
    </source>
</evidence>
<dbReference type="SUPFAM" id="SSF52266">
    <property type="entry name" value="SGNH hydrolase"/>
    <property type="match status" value="1"/>
</dbReference>